<gene>
    <name evidence="2" type="ORF">KPC_3218</name>
</gene>
<accession>A0A2U3N2W7</accession>
<evidence type="ECO:0000313" key="2">
    <source>
        <dbReference type="EMBL" id="SPL72040.1"/>
    </source>
</evidence>
<feature type="domain" description="RHS protein conserved region" evidence="1">
    <location>
        <begin position="2"/>
        <end position="36"/>
    </location>
</feature>
<dbReference type="Pfam" id="PF03527">
    <property type="entry name" value="RHS"/>
    <property type="match status" value="1"/>
</dbReference>
<proteinExistence type="predicted"/>
<evidence type="ECO:0000313" key="3">
    <source>
        <dbReference type="Proteomes" id="UP000245974"/>
    </source>
</evidence>
<sequence length="121" mass="14267">MYWYQNDHLGTPRELTSHEGDIAWEAVYQAWGNTVTVEWQEVPQELNSIEQAYLLQPHRFQGQIYKAKMMLKENETIVFEGKELLEALKEIEFILISLHKIGSYYALTLPDLYEVYANLKL</sequence>
<dbReference type="EMBL" id="OOGT01000208">
    <property type="protein sequence ID" value="SPL72040.1"/>
    <property type="molecule type" value="Genomic_DNA"/>
</dbReference>
<evidence type="ECO:0000259" key="1">
    <source>
        <dbReference type="Pfam" id="PF03527"/>
    </source>
</evidence>
<name>A0A2U3N2W7_9GAMM</name>
<dbReference type="AlphaFoldDB" id="A0A2U3N2W7"/>
<dbReference type="Gene3D" id="2.180.10.10">
    <property type="entry name" value="RHS repeat-associated core"/>
    <property type="match status" value="1"/>
</dbReference>
<reference evidence="3" key="1">
    <citation type="submission" date="2018-03" db="EMBL/GenBank/DDBJ databases">
        <authorList>
            <person name="Blom J."/>
        </authorList>
    </citation>
    <scope>NUCLEOTIDE SEQUENCE [LARGE SCALE GENOMIC DNA]</scope>
    <source>
        <strain evidence="3">KPC-SM-21</strain>
    </source>
</reference>
<organism evidence="2 3">
    <name type="scientific">Acinetobacter stercoris</name>
    <dbReference type="NCBI Taxonomy" id="2126983"/>
    <lineage>
        <taxon>Bacteria</taxon>
        <taxon>Pseudomonadati</taxon>
        <taxon>Pseudomonadota</taxon>
        <taxon>Gammaproteobacteria</taxon>
        <taxon>Moraxellales</taxon>
        <taxon>Moraxellaceae</taxon>
        <taxon>Acinetobacter</taxon>
    </lineage>
</organism>
<keyword evidence="3" id="KW-1185">Reference proteome</keyword>
<dbReference type="Proteomes" id="UP000245974">
    <property type="component" value="Unassembled WGS sequence"/>
</dbReference>
<dbReference type="InParanoid" id="A0A2U3N2W7"/>
<protein>
    <submittedName>
        <fullName evidence="2">RHS protein</fullName>
    </submittedName>
</protein>
<dbReference type="InterPro" id="IPR001826">
    <property type="entry name" value="RHS"/>
</dbReference>